<dbReference type="PROSITE" id="PS51986">
    <property type="entry name" value="GS_BETA_GRASP"/>
    <property type="match status" value="1"/>
</dbReference>
<dbReference type="PROSITE" id="PS00181">
    <property type="entry name" value="GLNA_ATP"/>
    <property type="match status" value="1"/>
</dbReference>
<gene>
    <name evidence="11" type="ORF">TQ39_03465</name>
</gene>
<comment type="similarity">
    <text evidence="2 7 8">Belongs to the glutamine synthetase family.</text>
</comment>
<comment type="caution">
    <text evidence="11">The sequence shown here is derived from an EMBL/GenBank/DDBJ whole genome shotgun (WGS) entry which is preliminary data.</text>
</comment>
<evidence type="ECO:0000256" key="7">
    <source>
        <dbReference type="PROSITE-ProRule" id="PRU01330"/>
    </source>
</evidence>
<dbReference type="PANTHER" id="PTHR43785">
    <property type="entry name" value="GAMMA-GLUTAMYLPUTRESCINE SYNTHETASE"/>
    <property type="match status" value="1"/>
</dbReference>
<dbReference type="EMBL" id="JXXK01000003">
    <property type="protein sequence ID" value="KJF40897.1"/>
    <property type="molecule type" value="Genomic_DNA"/>
</dbReference>
<keyword evidence="6" id="KW-0460">Magnesium</keyword>
<evidence type="ECO:0000256" key="5">
    <source>
        <dbReference type="ARBA" id="ARBA00022840"/>
    </source>
</evidence>
<accession>A0A0D8J1W2</accession>
<dbReference type="Gene3D" id="3.10.20.70">
    <property type="entry name" value="Glutamine synthetase, N-terminal domain"/>
    <property type="match status" value="1"/>
</dbReference>
<sequence length="438" mass="48234">MDSTMQAVLQFVEENDVKFIRLAFCDVMGTLKNIAIMPSELPRAFETGVSFDASSILGFAPVDKSDLFLFPDAATLSVLPWRPQTGRVVRFFCSVRTADGSPYGADGRHILRRTLRRLADAGYECRVGAECEFYLFERDAEGRPTKRPQDNGGYFDVAPLDRGENVRREICLTLEEMNIRPESSHHEQGPGQNEVDFKHAAPLTAADDVITFKNVVKTVAARNGLYGSFSPKPLADKPGSGMHVNISLARGGRNIFAPGPDGAYSPAMRSFIAGVLARAGEICAFTNPVPGSYARFGSFEAPRYVAWSHQNRSQLIRIPAAPAPEYARIEVRMPDVSCNPYLAFALLLAAGFEGMERKMELAEETPYDLYTANADALEALPASLEEAIARAGGSAFVEKVLSADTARKYLALKQAEQNRWFAARDKEKYQDEAYFGVL</sequence>
<reference evidence="11" key="1">
    <citation type="submission" date="2015-02" db="EMBL/GenBank/DDBJ databases">
        <title>A novel member of the family Ruminococcaceae isolated from human feces.</title>
        <authorList>
            <person name="Shkoporov A.N."/>
            <person name="Chaplin A.V."/>
            <person name="Motuzova O.V."/>
            <person name="Kafarskaia L.I."/>
            <person name="Khokhlova E.V."/>
            <person name="Efimov B.A."/>
        </authorList>
    </citation>
    <scope>NUCLEOTIDE SEQUENCE [LARGE SCALE GENOMIC DNA]</scope>
    <source>
        <strain evidence="11">585-1</strain>
    </source>
</reference>
<dbReference type="InterPro" id="IPR036651">
    <property type="entry name" value="Gln_synt_N_sf"/>
</dbReference>
<dbReference type="GO" id="GO:0005524">
    <property type="term" value="F:ATP binding"/>
    <property type="evidence" value="ECO:0007669"/>
    <property type="project" value="UniProtKB-KW"/>
</dbReference>
<dbReference type="InterPro" id="IPR027303">
    <property type="entry name" value="Gln_synth_gly_rich_site"/>
</dbReference>
<dbReference type="InterPro" id="IPR008146">
    <property type="entry name" value="Gln_synth_cat_dom"/>
</dbReference>
<dbReference type="Gene3D" id="3.30.590.10">
    <property type="entry name" value="Glutamine synthetase/guanido kinase, catalytic domain"/>
    <property type="match status" value="1"/>
</dbReference>
<keyword evidence="3" id="KW-0436">Ligase</keyword>
<dbReference type="Pfam" id="PF00120">
    <property type="entry name" value="Gln-synt_C"/>
    <property type="match status" value="1"/>
</dbReference>
<dbReference type="AlphaFoldDB" id="A0A0D8J1W2"/>
<keyword evidence="5" id="KW-0067">ATP-binding</keyword>
<dbReference type="InterPro" id="IPR008147">
    <property type="entry name" value="Gln_synt_N"/>
</dbReference>
<dbReference type="PROSITE" id="PS51987">
    <property type="entry name" value="GS_CATALYTIC"/>
    <property type="match status" value="1"/>
</dbReference>
<dbReference type="Pfam" id="PF03951">
    <property type="entry name" value="Gln-synt_N"/>
    <property type="match status" value="1"/>
</dbReference>
<evidence type="ECO:0000256" key="4">
    <source>
        <dbReference type="ARBA" id="ARBA00022741"/>
    </source>
</evidence>
<keyword evidence="12" id="KW-1185">Reference proteome</keyword>
<dbReference type="SUPFAM" id="SSF55931">
    <property type="entry name" value="Glutamine synthetase/guanido kinase"/>
    <property type="match status" value="1"/>
</dbReference>
<organism evidence="11 12">
    <name type="scientific">Ruthenibacterium lactatiformans</name>
    <dbReference type="NCBI Taxonomy" id="1550024"/>
    <lineage>
        <taxon>Bacteria</taxon>
        <taxon>Bacillati</taxon>
        <taxon>Bacillota</taxon>
        <taxon>Clostridia</taxon>
        <taxon>Eubacteriales</taxon>
        <taxon>Oscillospiraceae</taxon>
        <taxon>Ruthenibacterium</taxon>
    </lineage>
</organism>
<feature type="domain" description="GS catalytic" evidence="10">
    <location>
        <begin position="107"/>
        <end position="438"/>
    </location>
</feature>
<keyword evidence="4" id="KW-0547">Nucleotide-binding</keyword>
<evidence type="ECO:0000256" key="1">
    <source>
        <dbReference type="ARBA" id="ARBA00001946"/>
    </source>
</evidence>
<protein>
    <submittedName>
        <fullName evidence="11">Glutamine synthetase</fullName>
    </submittedName>
</protein>
<dbReference type="GeneID" id="42855692"/>
<evidence type="ECO:0000313" key="12">
    <source>
        <dbReference type="Proteomes" id="UP000032483"/>
    </source>
</evidence>
<evidence type="ECO:0000256" key="3">
    <source>
        <dbReference type="ARBA" id="ARBA00022598"/>
    </source>
</evidence>
<proteinExistence type="inferred from homology"/>
<dbReference type="PANTHER" id="PTHR43785:SF12">
    <property type="entry name" value="TYPE-1 GLUTAMINE SYNTHETASE 2"/>
    <property type="match status" value="1"/>
</dbReference>
<feature type="domain" description="GS beta-grasp" evidence="9">
    <location>
        <begin position="15"/>
        <end position="100"/>
    </location>
</feature>
<dbReference type="PATRIC" id="fig|1550024.3.peg.776"/>
<evidence type="ECO:0000259" key="10">
    <source>
        <dbReference type="PROSITE" id="PS51987"/>
    </source>
</evidence>
<dbReference type="SMART" id="SM01230">
    <property type="entry name" value="Gln-synt_C"/>
    <property type="match status" value="1"/>
</dbReference>
<dbReference type="RefSeq" id="WP_050004579.1">
    <property type="nucleotide sequence ID" value="NZ_JXXK01000003.1"/>
</dbReference>
<evidence type="ECO:0000256" key="6">
    <source>
        <dbReference type="ARBA" id="ARBA00022842"/>
    </source>
</evidence>
<name>A0A0D8J1W2_9FIRM</name>
<evidence type="ECO:0000256" key="8">
    <source>
        <dbReference type="RuleBase" id="RU000384"/>
    </source>
</evidence>
<dbReference type="Proteomes" id="UP000032483">
    <property type="component" value="Unassembled WGS sequence"/>
</dbReference>
<dbReference type="SUPFAM" id="SSF54368">
    <property type="entry name" value="Glutamine synthetase, N-terminal domain"/>
    <property type="match status" value="1"/>
</dbReference>
<dbReference type="GO" id="GO:0004356">
    <property type="term" value="F:glutamine synthetase activity"/>
    <property type="evidence" value="ECO:0007669"/>
    <property type="project" value="InterPro"/>
</dbReference>
<evidence type="ECO:0000256" key="2">
    <source>
        <dbReference type="ARBA" id="ARBA00009897"/>
    </source>
</evidence>
<dbReference type="InterPro" id="IPR014746">
    <property type="entry name" value="Gln_synth/guanido_kin_cat_dom"/>
</dbReference>
<dbReference type="GO" id="GO:0006542">
    <property type="term" value="P:glutamine biosynthetic process"/>
    <property type="evidence" value="ECO:0007669"/>
    <property type="project" value="InterPro"/>
</dbReference>
<evidence type="ECO:0000259" key="9">
    <source>
        <dbReference type="PROSITE" id="PS51986"/>
    </source>
</evidence>
<evidence type="ECO:0000313" key="11">
    <source>
        <dbReference type="EMBL" id="KJF40897.1"/>
    </source>
</evidence>
<comment type="cofactor">
    <cofactor evidence="1">
        <name>Mg(2+)</name>
        <dbReference type="ChEBI" id="CHEBI:18420"/>
    </cofactor>
</comment>